<dbReference type="STRING" id="398673.A0A2P4ZBF8"/>
<accession>A0A2P4ZBF8</accession>
<reference evidence="2 3" key="1">
    <citation type="journal article" date="2016" name="Genome Announc.">
        <title>Draft Whole-Genome Sequence of Trichoderma gamsii T6085, a Promising Biocontrol Agent of Fusarium Head Blight on Wheat.</title>
        <authorList>
            <person name="Baroncelli R."/>
            <person name="Zapparata A."/>
            <person name="Piaggeschi G."/>
            <person name="Sarrocco S."/>
            <person name="Vannacci G."/>
        </authorList>
    </citation>
    <scope>NUCLEOTIDE SEQUENCE [LARGE SCALE GENOMIC DNA]</scope>
    <source>
        <strain evidence="2 3">T6085</strain>
    </source>
</reference>
<feature type="compositionally biased region" description="Basic residues" evidence="1">
    <location>
        <begin position="447"/>
        <end position="458"/>
    </location>
</feature>
<feature type="region of interest" description="Disordered" evidence="1">
    <location>
        <begin position="111"/>
        <end position="194"/>
    </location>
</feature>
<feature type="region of interest" description="Disordered" evidence="1">
    <location>
        <begin position="255"/>
        <end position="295"/>
    </location>
</feature>
<dbReference type="AlphaFoldDB" id="A0A2P4ZBF8"/>
<keyword evidence="3" id="KW-1185">Reference proteome</keyword>
<gene>
    <name evidence="2" type="ORF">TGAM01_v209511</name>
</gene>
<sequence length="532" mass="58923">MQPHPGPSPLSSSCPWIYGRSSLSRFSVDMTTQCFAVSFTILVQQHLDHSVVIKYHRLHHFSAFFPIASSRKALASFFRASPYSMAILSAIPEATSYLLDRSIRYRDSLPSASLHRPRPKSRVVILSKRSSRVHTPVPKQPSPPASPGSVYSSDMRHDPQQHYTEIPSQSAHKTPQNSSYYAQADNRTTSEAKASFRGVSMRSLDGASSGDNSWEPSELSLDLDSFPIPPLKVPSRQPAFVGSVSATLANPSQSHAATLPIPGASTCLPKTGFSSPQPRRKSHVHMQKNPRSPHNWLLDGTADFVSASKHASIDSALVEAISRSVCQQLRLFNAISKSNQDKVAAHASKEAPASRHQDHSRVPDKSNSLERLSGRRHGQPQATITSRQRKNPLATPAKSNISLHTVSPLLPFRPEFRAAGLAVTSKDQKRNFPAYIANLISSKSSRKYKGQARGKQPKVSRFDGFEEEDSSPSSMSALSFAASQDMDEWRYALIEDAPVRKQKRRPDKAKKKSKRHWFSCFPKDEESVSDRE</sequence>
<dbReference type="EMBL" id="JPDN02000047">
    <property type="protein sequence ID" value="PON21622.1"/>
    <property type="molecule type" value="Genomic_DNA"/>
</dbReference>
<dbReference type="Proteomes" id="UP000054821">
    <property type="component" value="Unassembled WGS sequence"/>
</dbReference>
<dbReference type="GeneID" id="29987960"/>
<feature type="compositionally biased region" description="Polar residues" evidence="1">
    <location>
        <begin position="161"/>
        <end position="192"/>
    </location>
</feature>
<feature type="compositionally biased region" description="Basic residues" evidence="1">
    <location>
        <begin position="278"/>
        <end position="288"/>
    </location>
</feature>
<dbReference type="RefSeq" id="XP_018658915.2">
    <property type="nucleotide sequence ID" value="XM_018807877.2"/>
</dbReference>
<organism evidence="2 3">
    <name type="scientific">Trichoderma gamsii</name>
    <dbReference type="NCBI Taxonomy" id="398673"/>
    <lineage>
        <taxon>Eukaryota</taxon>
        <taxon>Fungi</taxon>
        <taxon>Dikarya</taxon>
        <taxon>Ascomycota</taxon>
        <taxon>Pezizomycotina</taxon>
        <taxon>Sordariomycetes</taxon>
        <taxon>Hypocreomycetidae</taxon>
        <taxon>Hypocreales</taxon>
        <taxon>Hypocreaceae</taxon>
        <taxon>Trichoderma</taxon>
    </lineage>
</organism>
<name>A0A2P4ZBF8_9HYPO</name>
<evidence type="ECO:0000313" key="3">
    <source>
        <dbReference type="Proteomes" id="UP000054821"/>
    </source>
</evidence>
<feature type="region of interest" description="Disordered" evidence="1">
    <location>
        <begin position="343"/>
        <end position="400"/>
    </location>
</feature>
<feature type="region of interest" description="Disordered" evidence="1">
    <location>
        <begin position="447"/>
        <end position="478"/>
    </location>
</feature>
<evidence type="ECO:0000313" key="2">
    <source>
        <dbReference type="EMBL" id="PON21622.1"/>
    </source>
</evidence>
<evidence type="ECO:0000256" key="1">
    <source>
        <dbReference type="SAM" id="MobiDB-lite"/>
    </source>
</evidence>
<protein>
    <submittedName>
        <fullName evidence="2">Uncharacterized protein</fullName>
    </submittedName>
</protein>
<comment type="caution">
    <text evidence="2">The sequence shown here is derived from an EMBL/GenBank/DDBJ whole genome shotgun (WGS) entry which is preliminary data.</text>
</comment>
<feature type="compositionally biased region" description="Basic and acidic residues" evidence="1">
    <location>
        <begin position="343"/>
        <end position="368"/>
    </location>
</feature>
<proteinExistence type="predicted"/>